<organism evidence="1">
    <name type="scientific">Arundo donax</name>
    <name type="common">Giant reed</name>
    <name type="synonym">Donax arundinaceus</name>
    <dbReference type="NCBI Taxonomy" id="35708"/>
    <lineage>
        <taxon>Eukaryota</taxon>
        <taxon>Viridiplantae</taxon>
        <taxon>Streptophyta</taxon>
        <taxon>Embryophyta</taxon>
        <taxon>Tracheophyta</taxon>
        <taxon>Spermatophyta</taxon>
        <taxon>Magnoliopsida</taxon>
        <taxon>Liliopsida</taxon>
        <taxon>Poales</taxon>
        <taxon>Poaceae</taxon>
        <taxon>PACMAD clade</taxon>
        <taxon>Arundinoideae</taxon>
        <taxon>Arundineae</taxon>
        <taxon>Arundo</taxon>
    </lineage>
</organism>
<accession>A0A0A9SV26</accession>
<reference evidence="1" key="2">
    <citation type="journal article" date="2015" name="Data Brief">
        <title>Shoot transcriptome of the giant reed, Arundo donax.</title>
        <authorList>
            <person name="Barrero R.A."/>
            <person name="Guerrero F.D."/>
            <person name="Moolhuijzen P."/>
            <person name="Goolsby J.A."/>
            <person name="Tidwell J."/>
            <person name="Bellgard S.E."/>
            <person name="Bellgard M.I."/>
        </authorList>
    </citation>
    <scope>NUCLEOTIDE SEQUENCE</scope>
    <source>
        <tissue evidence="1">Shoot tissue taken approximately 20 cm above the soil surface</tissue>
    </source>
</reference>
<name>A0A0A9SV26_ARUDO</name>
<proteinExistence type="predicted"/>
<reference evidence="1" key="1">
    <citation type="submission" date="2014-09" db="EMBL/GenBank/DDBJ databases">
        <authorList>
            <person name="Magalhaes I.L.F."/>
            <person name="Oliveira U."/>
            <person name="Santos F.R."/>
            <person name="Vidigal T.H.D.A."/>
            <person name="Brescovit A.D."/>
            <person name="Santos A.J."/>
        </authorList>
    </citation>
    <scope>NUCLEOTIDE SEQUENCE</scope>
    <source>
        <tissue evidence="1">Shoot tissue taken approximately 20 cm above the soil surface</tissue>
    </source>
</reference>
<dbReference type="EMBL" id="GBRH01227814">
    <property type="protein sequence ID" value="JAD70081.1"/>
    <property type="molecule type" value="Transcribed_RNA"/>
</dbReference>
<dbReference type="AlphaFoldDB" id="A0A0A9SV26"/>
<protein>
    <submittedName>
        <fullName evidence="1">Uncharacterized protein</fullName>
    </submittedName>
</protein>
<sequence length="34" mass="3928">MDPEDCSLEQHTRQRISIGVARRWKLDGSSGSRR</sequence>
<evidence type="ECO:0000313" key="1">
    <source>
        <dbReference type="EMBL" id="JAD70081.1"/>
    </source>
</evidence>